<dbReference type="InterPro" id="IPR052901">
    <property type="entry name" value="Bact_TGase-like"/>
</dbReference>
<dbReference type="Proteomes" id="UP000464884">
    <property type="component" value="Chromosome"/>
</dbReference>
<evidence type="ECO:0000256" key="2">
    <source>
        <dbReference type="SAM" id="Phobius"/>
    </source>
</evidence>
<feature type="compositionally biased region" description="Polar residues" evidence="1">
    <location>
        <begin position="612"/>
        <end position="625"/>
    </location>
</feature>
<feature type="transmembrane region" description="Helical" evidence="2">
    <location>
        <begin position="233"/>
        <end position="249"/>
    </location>
</feature>
<dbReference type="SUPFAM" id="SSF54001">
    <property type="entry name" value="Cysteine proteinases"/>
    <property type="match status" value="1"/>
</dbReference>
<keyword evidence="2" id="KW-0812">Transmembrane</keyword>
<evidence type="ECO:0000256" key="1">
    <source>
        <dbReference type="SAM" id="MobiDB-lite"/>
    </source>
</evidence>
<feature type="transmembrane region" description="Helical" evidence="2">
    <location>
        <begin position="98"/>
        <end position="118"/>
    </location>
</feature>
<dbReference type="InterPro" id="IPR038765">
    <property type="entry name" value="Papain-like_cys_pep_sf"/>
</dbReference>
<keyword evidence="2" id="KW-0472">Membrane</keyword>
<proteinExistence type="predicted"/>
<dbReference type="EMBL" id="JANFYM010000009">
    <property type="protein sequence ID" value="MCQ4793456.1"/>
    <property type="molecule type" value="Genomic_DNA"/>
</dbReference>
<dbReference type="eggNOG" id="COG1305">
    <property type="taxonomic scope" value="Bacteria"/>
</dbReference>
<keyword evidence="2" id="KW-1133">Transmembrane helix</keyword>
<dbReference type="SMART" id="SM00460">
    <property type="entry name" value="TGc"/>
    <property type="match status" value="1"/>
</dbReference>
<evidence type="ECO:0000313" key="5">
    <source>
        <dbReference type="EMBL" id="MCQ4793456.1"/>
    </source>
</evidence>
<feature type="transmembrane region" description="Helical" evidence="2">
    <location>
        <begin position="210"/>
        <end position="227"/>
    </location>
</feature>
<dbReference type="EMBL" id="CP047129">
    <property type="protein sequence ID" value="QHB63296.1"/>
    <property type="molecule type" value="Genomic_DNA"/>
</dbReference>
<feature type="compositionally biased region" description="Low complexity" evidence="1">
    <location>
        <begin position="1"/>
        <end position="32"/>
    </location>
</feature>
<dbReference type="Pfam" id="PF01841">
    <property type="entry name" value="Transglut_core"/>
    <property type="match status" value="1"/>
</dbReference>
<reference evidence="5" key="2">
    <citation type="submission" date="2022-06" db="EMBL/GenBank/DDBJ databases">
        <title>Isolation of gut microbiota from human fecal samples.</title>
        <authorList>
            <person name="Pamer E.G."/>
            <person name="Barat B."/>
            <person name="Waligurski E."/>
            <person name="Medina S."/>
            <person name="Paddock L."/>
            <person name="Mostad J."/>
        </authorList>
    </citation>
    <scope>NUCLEOTIDE SEQUENCE</scope>
    <source>
        <strain evidence="5">SL.1.01</strain>
    </source>
</reference>
<dbReference type="AlphaFoldDB" id="A0A076JQ22"/>
<evidence type="ECO:0000313" key="7">
    <source>
        <dbReference type="Proteomes" id="UP000464884"/>
    </source>
</evidence>
<dbReference type="RefSeq" id="WP_038444936.1">
    <property type="nucleotide sequence ID" value="NZ_AP028457.1"/>
</dbReference>
<accession>A0A076JQ22</accession>
<organism evidence="6 7">
    <name type="scientific">Bifidobacterium adolescentis</name>
    <dbReference type="NCBI Taxonomy" id="1680"/>
    <lineage>
        <taxon>Bacteria</taxon>
        <taxon>Bacillati</taxon>
        <taxon>Actinomycetota</taxon>
        <taxon>Actinomycetes</taxon>
        <taxon>Bifidobacteriales</taxon>
        <taxon>Bifidobacteriaceae</taxon>
        <taxon>Bifidobacterium</taxon>
    </lineage>
</organism>
<name>A0A076JQ22_BIFAD</name>
<evidence type="ECO:0000259" key="3">
    <source>
        <dbReference type="SMART" id="SM00460"/>
    </source>
</evidence>
<dbReference type="EMBL" id="AP028457">
    <property type="protein sequence ID" value="BEK83615.1"/>
    <property type="molecule type" value="Genomic_DNA"/>
</dbReference>
<reference evidence="4 8" key="3">
    <citation type="submission" date="2023-06" db="EMBL/GenBank/DDBJ databases">
        <title>Complete Genome Sequences of Bifidobacterium faecale strain JCM19861T was isolated from human faeces by Jung-Hye Choi et al. (2014).</title>
        <authorList>
            <person name="Okuhama S."/>
            <person name="Takahashi H."/>
            <person name="Imaizumi K."/>
            <person name="Nakayama S."/>
            <person name="Ogata Y."/>
            <person name="Suda W."/>
        </authorList>
    </citation>
    <scope>NUCLEOTIDE SEQUENCE [LARGE SCALE GENOMIC DNA]</scope>
    <source>
        <strain evidence="4 8">JCM 19861</strain>
    </source>
</reference>
<evidence type="ECO:0000313" key="8">
    <source>
        <dbReference type="Proteomes" id="UP001357973"/>
    </source>
</evidence>
<sequence length="823" mass="88359">MSTTFTNTGNFTGNLTGTGTNSANTNTGMATGTGTGSWADSTHSVIWMSRSGKSPAMPNTNQPHAAQYASLTVAALLTIAAASNLIDVYGSALSWTSAAIPATIIGSLVALAGLVPALRLWWQMLFMACAQLVVGPVIFLNGTTIAHVIPTLRTLTQGWMRMLGSFKYLLAIDPPTGTGDGSLLAVWTICLWAALLAGIFAVAEDGRLTMVAVVPVVANLAICALLGTSSGFYRMAIGTIMAVVLVVWVSARWKLLELGRWLSSVVIVLLASAVAIGGCLVVGQNRTILRDHYDPPLSPYDYTSPLSGMRSYIKNHKDDVLLTVDDLPAGSTVRLAVMDRFDGNVWNLSDSTMASDSSNYHRVGDSITNNATGKRFTAKFTVNDGLSDYWLPMAGAASSVKFATSSDADSFYYNTDTMSAIYPSRTSPGLSYTETGVIPRTPTDKEIAKANASSISQPKAEDVPDCVDKLATAIAGGQSKGGEAAQALADKLRESGWFSHGLNGDYPSRAGHGNYRIDQLLAGSAMVGDSEQYASAMALMARSLGLPSRVVLGFLPKNDEGEISDSRTEKHGKTTTTKFTGNDVTAWVEIKLDGYGWVAFYPTPKETKVPDENQNLTPPNPQTLVRQPPVPLTDPLRDDNQAKGKTSLGGSMADETPTSLFWQRFGRIVRKVAIYGSPLWTVLIVCGLLLAIKSIALARARRHGSASQRVAAGWQAVAALARQSGLDVQGTRNEQAQAIAEQMGFEADTLLALGREADYAAFSGGDVTQEHAERYWHDIAEERKFMLGSLPTFRRWRAKLSLADMFHFRKIRLRKIGVKGRDS</sequence>
<feature type="domain" description="Transglutaminase-like" evidence="3">
    <location>
        <begin position="522"/>
        <end position="604"/>
    </location>
</feature>
<dbReference type="Proteomes" id="UP001206013">
    <property type="component" value="Unassembled WGS sequence"/>
</dbReference>
<feature type="region of interest" description="Disordered" evidence="1">
    <location>
        <begin position="606"/>
        <end position="651"/>
    </location>
</feature>
<protein>
    <submittedName>
        <fullName evidence="5">DUF3488 and transglutaminase-like domain-containing protein</fullName>
    </submittedName>
    <submittedName>
        <fullName evidence="6">Transglutaminase domain-containing protein</fullName>
    </submittedName>
</protein>
<reference evidence="6 7" key="1">
    <citation type="submission" date="2019-12" db="EMBL/GenBank/DDBJ databases">
        <title>Draft Genome Sequence of Bifidobacterium adolescentis ZJ2.</title>
        <authorList>
            <person name="Jin Z."/>
        </authorList>
    </citation>
    <scope>NUCLEOTIDE SEQUENCE [LARGE SCALE GENOMIC DNA]</scope>
    <source>
        <strain evidence="6 7">ZJ2</strain>
    </source>
</reference>
<evidence type="ECO:0000313" key="4">
    <source>
        <dbReference type="EMBL" id="BEK83615.1"/>
    </source>
</evidence>
<feature type="transmembrane region" description="Helical" evidence="2">
    <location>
        <begin position="125"/>
        <end position="149"/>
    </location>
</feature>
<feature type="transmembrane region" description="Helical" evidence="2">
    <location>
        <begin position="65"/>
        <end position="86"/>
    </location>
</feature>
<dbReference type="Proteomes" id="UP001357973">
    <property type="component" value="Chromosome"/>
</dbReference>
<feature type="region of interest" description="Disordered" evidence="1">
    <location>
        <begin position="1"/>
        <end position="37"/>
    </location>
</feature>
<dbReference type="PANTHER" id="PTHR42736">
    <property type="entry name" value="PROTEIN-GLUTAMINE GAMMA-GLUTAMYLTRANSFERASE"/>
    <property type="match status" value="1"/>
</dbReference>
<dbReference type="InterPro" id="IPR002931">
    <property type="entry name" value="Transglutaminase-like"/>
</dbReference>
<feature type="transmembrane region" description="Helical" evidence="2">
    <location>
        <begin position="672"/>
        <end position="692"/>
    </location>
</feature>
<keyword evidence="8" id="KW-1185">Reference proteome</keyword>
<evidence type="ECO:0000313" key="6">
    <source>
        <dbReference type="EMBL" id="QHB63296.1"/>
    </source>
</evidence>
<feature type="transmembrane region" description="Helical" evidence="2">
    <location>
        <begin position="184"/>
        <end position="203"/>
    </location>
</feature>
<gene>
    <name evidence="4" type="ORF">B19861_15570</name>
    <name evidence="6" type="ORF">F3K97_08680</name>
    <name evidence="5" type="ORF">NE692_08300</name>
</gene>
<dbReference type="KEGG" id="badl:BADO_1413"/>
<dbReference type="Gene3D" id="3.10.620.30">
    <property type="match status" value="1"/>
</dbReference>
<dbReference type="PANTHER" id="PTHR42736:SF1">
    <property type="entry name" value="PROTEIN-GLUTAMINE GAMMA-GLUTAMYLTRANSFERASE"/>
    <property type="match status" value="1"/>
</dbReference>
<feature type="transmembrane region" description="Helical" evidence="2">
    <location>
        <begin position="261"/>
        <end position="283"/>
    </location>
</feature>